<keyword evidence="7 14" id="KW-1133">Transmembrane helix</keyword>
<evidence type="ECO:0000256" key="2">
    <source>
        <dbReference type="ARBA" id="ARBA00008892"/>
    </source>
</evidence>
<comment type="similarity">
    <text evidence="2 13">Belongs to the ATPase protein 8 family.</text>
</comment>
<sequence>MPQLDTSAWFTIIMTMLPTLYLITQLKLLSANYHQPPSQKNPNLQTHNIHWQPKWTKIYSPHSQPQQS</sequence>
<organism evidence="15">
    <name type="scientific">Lophocebus aterrimus</name>
    <name type="common">Black crested mangabey</name>
    <name type="synonym">Cercocebus aterrimus</name>
    <dbReference type="NCBI Taxonomy" id="75566"/>
    <lineage>
        <taxon>Eukaryota</taxon>
        <taxon>Metazoa</taxon>
        <taxon>Chordata</taxon>
        <taxon>Craniata</taxon>
        <taxon>Vertebrata</taxon>
        <taxon>Euteleostomi</taxon>
        <taxon>Mammalia</taxon>
        <taxon>Eutheria</taxon>
        <taxon>Euarchontoglires</taxon>
        <taxon>Primates</taxon>
        <taxon>Haplorrhini</taxon>
        <taxon>Catarrhini</taxon>
        <taxon>Cercopithecidae</taxon>
        <taxon>Cercopithecinae</taxon>
        <taxon>Lophocebus</taxon>
    </lineage>
</organism>
<keyword evidence="12" id="KW-0066">ATP synthesis</keyword>
<dbReference type="GO" id="GO:0015078">
    <property type="term" value="F:proton transmembrane transporter activity"/>
    <property type="evidence" value="ECO:0007669"/>
    <property type="project" value="InterPro"/>
</dbReference>
<evidence type="ECO:0000256" key="9">
    <source>
        <dbReference type="ARBA" id="ARBA00023065"/>
    </source>
</evidence>
<evidence type="ECO:0000256" key="7">
    <source>
        <dbReference type="ARBA" id="ARBA00022989"/>
    </source>
</evidence>
<dbReference type="GO" id="GO:0045259">
    <property type="term" value="C:proton-transporting ATP synthase complex"/>
    <property type="evidence" value="ECO:0007669"/>
    <property type="project" value="UniProtKB-KW"/>
</dbReference>
<dbReference type="RefSeq" id="YP_008379064.1">
    <property type="nucleotide sequence ID" value="NC_021954.1"/>
</dbReference>
<keyword evidence="3 13" id="KW-0813">Transport</keyword>
<geneLocation type="mitochondrion" evidence="15"/>
<evidence type="ECO:0000256" key="5">
    <source>
        <dbReference type="ARBA" id="ARBA00022692"/>
    </source>
</evidence>
<accession>S4UW96</accession>
<keyword evidence="4 13" id="KW-0138">CF(0)</keyword>
<evidence type="ECO:0000256" key="4">
    <source>
        <dbReference type="ARBA" id="ARBA00022547"/>
    </source>
</evidence>
<evidence type="ECO:0000256" key="3">
    <source>
        <dbReference type="ARBA" id="ARBA00022448"/>
    </source>
</evidence>
<keyword evidence="9 13" id="KW-0406">Ion transport</keyword>
<keyword evidence="8" id="KW-0007">Acetylation</keyword>
<dbReference type="PANTHER" id="PTHR13722">
    <property type="entry name" value="ATP SYNTHASE PROTEIN 8"/>
    <property type="match status" value="1"/>
</dbReference>
<dbReference type="InterPro" id="IPR001421">
    <property type="entry name" value="ATP8_metazoa"/>
</dbReference>
<name>S4UW96_LOPAT</name>
<evidence type="ECO:0000256" key="12">
    <source>
        <dbReference type="ARBA" id="ARBA00023310"/>
    </source>
</evidence>
<protein>
    <recommendedName>
        <fullName evidence="13">ATP synthase complex subunit 8</fullName>
    </recommendedName>
</protein>
<proteinExistence type="inferred from homology"/>
<evidence type="ECO:0000256" key="8">
    <source>
        <dbReference type="ARBA" id="ARBA00022990"/>
    </source>
</evidence>
<dbReference type="GeneID" id="16489126"/>
<dbReference type="CTD" id="4509"/>
<comment type="subcellular location">
    <subcellularLocation>
        <location evidence="1 13">Mitochondrion membrane</location>
        <topology evidence="1 13">Single-pass membrane protein</topology>
    </subcellularLocation>
</comment>
<feature type="transmembrane region" description="Helical" evidence="14">
    <location>
        <begin position="6"/>
        <end position="24"/>
    </location>
</feature>
<reference evidence="15" key="1">
    <citation type="journal article" date="2013" name="PLoS ONE">
        <title>A mitogenomic phylogeny of living primates.</title>
        <authorList>
            <person name="Finstermeier K."/>
            <person name="Zinner D."/>
            <person name="Brameier M."/>
            <person name="Meyer M."/>
            <person name="Kreuz E."/>
            <person name="Hofreiter M."/>
            <person name="Roos C."/>
        </authorList>
    </citation>
    <scope>NUCLEOTIDE SEQUENCE</scope>
</reference>
<dbReference type="GO" id="GO:0015986">
    <property type="term" value="P:proton motive force-driven ATP synthesis"/>
    <property type="evidence" value="ECO:0007669"/>
    <property type="project" value="InterPro"/>
</dbReference>
<keyword evidence="11 14" id="KW-0472">Membrane</keyword>
<evidence type="ECO:0000256" key="6">
    <source>
        <dbReference type="ARBA" id="ARBA00022781"/>
    </source>
</evidence>
<gene>
    <name evidence="15" type="primary">ATP8</name>
</gene>
<keyword evidence="10 13" id="KW-0496">Mitochondrion</keyword>
<evidence type="ECO:0000256" key="11">
    <source>
        <dbReference type="ARBA" id="ARBA00023136"/>
    </source>
</evidence>
<evidence type="ECO:0000256" key="14">
    <source>
        <dbReference type="SAM" id="Phobius"/>
    </source>
</evidence>
<dbReference type="AlphaFoldDB" id="S4UW96"/>
<dbReference type="EMBL" id="KC757401">
    <property type="protein sequence ID" value="AGM47558.1"/>
    <property type="molecule type" value="Genomic_DNA"/>
</dbReference>
<evidence type="ECO:0000256" key="13">
    <source>
        <dbReference type="RuleBase" id="RU003661"/>
    </source>
</evidence>
<evidence type="ECO:0000256" key="1">
    <source>
        <dbReference type="ARBA" id="ARBA00004304"/>
    </source>
</evidence>
<keyword evidence="5 13" id="KW-0812">Transmembrane</keyword>
<dbReference type="PANTHER" id="PTHR13722:SF0">
    <property type="entry name" value="ATP SYNTHASE PROTEIN 8"/>
    <property type="match status" value="1"/>
</dbReference>
<dbReference type="Pfam" id="PF00895">
    <property type="entry name" value="ATP-synt_8"/>
    <property type="match status" value="1"/>
</dbReference>
<evidence type="ECO:0000256" key="10">
    <source>
        <dbReference type="ARBA" id="ARBA00023128"/>
    </source>
</evidence>
<dbReference type="GO" id="GO:0031966">
    <property type="term" value="C:mitochondrial membrane"/>
    <property type="evidence" value="ECO:0007669"/>
    <property type="project" value="UniProtKB-SubCell"/>
</dbReference>
<dbReference type="InterPro" id="IPR039017">
    <property type="entry name" value="ATP8_mammal"/>
</dbReference>
<evidence type="ECO:0000313" key="15">
    <source>
        <dbReference type="EMBL" id="AGM47558.1"/>
    </source>
</evidence>
<keyword evidence="6 13" id="KW-0375">Hydrogen ion transport</keyword>